<name>A0A1Y2FCT5_9BASI</name>
<evidence type="ECO:0000256" key="4">
    <source>
        <dbReference type="PIRSR" id="PIRSR000343-1"/>
    </source>
</evidence>
<evidence type="ECO:0000313" key="8">
    <source>
        <dbReference type="Proteomes" id="UP000193467"/>
    </source>
</evidence>
<keyword evidence="2 5" id="KW-0479">Metal-binding</keyword>
<dbReference type="InterPro" id="IPR002051">
    <property type="entry name" value="Haem_Oase"/>
</dbReference>
<sequence>MTTAAILSLPTPSSSQPSTPGPLAPATPPTSTPPAVATSVGLAQRLRESTAQAHQDVMMPAVVHKLVKGQLSRSMHLRYLMLLHGVYSALEDALAAHATHPCLSGVYNPALLSRAGALESDCEYYTGEREWSERSEEGKALQKDKPDAVRQYEARLRDLGEKDEGETGERSPTLLLAHAYVRYLGDLSGGQAIARALRKSYSLPDSGEGSAFYEFYLPDTVSSNGLPERADLNETKRIKEWFREGLDRAGELMTEEERLRVLKEARDAFTYNIGVSGHLSPVRRSAR</sequence>
<dbReference type="CDD" id="cd19165">
    <property type="entry name" value="HemeO"/>
    <property type="match status" value="1"/>
</dbReference>
<keyword evidence="8" id="KW-1185">Reference proteome</keyword>
<dbReference type="GO" id="GO:0004392">
    <property type="term" value="F:heme oxygenase (decyclizing) activity"/>
    <property type="evidence" value="ECO:0007669"/>
    <property type="project" value="InterPro"/>
</dbReference>
<evidence type="ECO:0000313" key="7">
    <source>
        <dbReference type="EMBL" id="ORY81224.1"/>
    </source>
</evidence>
<dbReference type="OrthoDB" id="2534995at2759"/>
<feature type="binding site" description="axial binding residue" evidence="5">
    <location>
        <position position="54"/>
    </location>
    <ligand>
        <name>heme b</name>
        <dbReference type="ChEBI" id="CHEBI:60344"/>
    </ligand>
    <ligandPart>
        <name>Fe</name>
        <dbReference type="ChEBI" id="CHEBI:18248"/>
    </ligandPart>
</feature>
<feature type="compositionally biased region" description="Pro residues" evidence="6">
    <location>
        <begin position="19"/>
        <end position="32"/>
    </location>
</feature>
<evidence type="ECO:0000256" key="2">
    <source>
        <dbReference type="ARBA" id="ARBA00022723"/>
    </source>
</evidence>
<organism evidence="7 8">
    <name type="scientific">Leucosporidium creatinivorum</name>
    <dbReference type="NCBI Taxonomy" id="106004"/>
    <lineage>
        <taxon>Eukaryota</taxon>
        <taxon>Fungi</taxon>
        <taxon>Dikarya</taxon>
        <taxon>Basidiomycota</taxon>
        <taxon>Pucciniomycotina</taxon>
        <taxon>Microbotryomycetes</taxon>
        <taxon>Leucosporidiales</taxon>
        <taxon>Leucosporidium</taxon>
    </lineage>
</organism>
<evidence type="ECO:0000256" key="6">
    <source>
        <dbReference type="SAM" id="MobiDB-lite"/>
    </source>
</evidence>
<dbReference type="EMBL" id="MCGR01000023">
    <property type="protein sequence ID" value="ORY81224.1"/>
    <property type="molecule type" value="Genomic_DNA"/>
</dbReference>
<reference evidence="7 8" key="1">
    <citation type="submission" date="2016-07" db="EMBL/GenBank/DDBJ databases">
        <title>Pervasive Adenine N6-methylation of Active Genes in Fungi.</title>
        <authorList>
            <consortium name="DOE Joint Genome Institute"/>
            <person name="Mondo S.J."/>
            <person name="Dannebaum R.O."/>
            <person name="Kuo R.C."/>
            <person name="Labutti K."/>
            <person name="Haridas S."/>
            <person name="Kuo A."/>
            <person name="Salamov A."/>
            <person name="Ahrendt S.R."/>
            <person name="Lipzen A."/>
            <person name="Sullivan W."/>
            <person name="Andreopoulos W.B."/>
            <person name="Clum A."/>
            <person name="Lindquist E."/>
            <person name="Daum C."/>
            <person name="Ramamoorthy G.K."/>
            <person name="Gryganskyi A."/>
            <person name="Culley D."/>
            <person name="Magnuson J.K."/>
            <person name="James T.Y."/>
            <person name="O'Malley M.A."/>
            <person name="Stajich J.E."/>
            <person name="Spatafora J.W."/>
            <person name="Visel A."/>
            <person name="Grigoriev I.V."/>
        </authorList>
    </citation>
    <scope>NUCLEOTIDE SEQUENCE [LARGE SCALE GENOMIC DNA]</scope>
    <source>
        <strain evidence="7 8">62-1032</strain>
    </source>
</reference>
<dbReference type="PIRSF" id="PIRSF000343">
    <property type="entry name" value="Haem_Oase"/>
    <property type="match status" value="1"/>
</dbReference>
<feature type="binding site" evidence="4">
    <location>
        <position position="243"/>
    </location>
    <ligand>
        <name>heme b</name>
        <dbReference type="ChEBI" id="CHEBI:60344"/>
    </ligand>
</feature>
<comment type="caution">
    <text evidence="7">The sequence shown here is derived from an EMBL/GenBank/DDBJ whole genome shotgun (WGS) entry which is preliminary data.</text>
</comment>
<dbReference type="SUPFAM" id="SSF48613">
    <property type="entry name" value="Heme oxygenase-like"/>
    <property type="match status" value="1"/>
</dbReference>
<proteinExistence type="predicted"/>
<dbReference type="Proteomes" id="UP000193467">
    <property type="component" value="Unassembled WGS sequence"/>
</dbReference>
<accession>A0A1Y2FCT5</accession>
<dbReference type="InParanoid" id="A0A1Y2FCT5"/>
<feature type="region of interest" description="Disordered" evidence="6">
    <location>
        <begin position="1"/>
        <end position="36"/>
    </location>
</feature>
<dbReference type="STRING" id="106004.A0A1Y2FCT5"/>
<feature type="binding site" evidence="4">
    <location>
        <position position="180"/>
    </location>
    <ligand>
        <name>heme b</name>
        <dbReference type="ChEBI" id="CHEBI:60344"/>
    </ligand>
</feature>
<dbReference type="InterPro" id="IPR016053">
    <property type="entry name" value="Haem_Oase-like"/>
</dbReference>
<evidence type="ECO:0000256" key="3">
    <source>
        <dbReference type="ARBA" id="ARBA00023004"/>
    </source>
</evidence>
<dbReference type="Pfam" id="PF01126">
    <property type="entry name" value="Heme_oxygenase"/>
    <property type="match status" value="1"/>
</dbReference>
<dbReference type="PANTHER" id="PTHR10720:SF0">
    <property type="entry name" value="HEME OXYGENASE"/>
    <property type="match status" value="1"/>
</dbReference>
<evidence type="ECO:0000256" key="1">
    <source>
        <dbReference type="ARBA" id="ARBA00022617"/>
    </source>
</evidence>
<keyword evidence="3 5" id="KW-0408">Iron</keyword>
<feature type="binding site" evidence="4">
    <location>
        <position position="47"/>
    </location>
    <ligand>
        <name>heme b</name>
        <dbReference type="ChEBI" id="CHEBI:60344"/>
    </ligand>
</feature>
<dbReference type="GO" id="GO:0006788">
    <property type="term" value="P:heme oxidation"/>
    <property type="evidence" value="ECO:0007669"/>
    <property type="project" value="InterPro"/>
</dbReference>
<feature type="compositionally biased region" description="Low complexity" evidence="6">
    <location>
        <begin position="7"/>
        <end position="18"/>
    </location>
</feature>
<protein>
    <submittedName>
        <fullName evidence="7">Uncharacterized protein</fullName>
    </submittedName>
</protein>
<dbReference type="Gene3D" id="1.20.910.10">
    <property type="entry name" value="Heme oxygenase-like"/>
    <property type="match status" value="1"/>
</dbReference>
<evidence type="ECO:0000256" key="5">
    <source>
        <dbReference type="PIRSR" id="PIRSR000343-2"/>
    </source>
</evidence>
<dbReference type="AlphaFoldDB" id="A0A1Y2FCT5"/>
<dbReference type="PANTHER" id="PTHR10720">
    <property type="entry name" value="HEME OXYGENASE"/>
    <property type="match status" value="1"/>
</dbReference>
<dbReference type="GO" id="GO:0046872">
    <property type="term" value="F:metal ion binding"/>
    <property type="evidence" value="ECO:0007669"/>
    <property type="project" value="UniProtKB-KW"/>
</dbReference>
<gene>
    <name evidence="7" type="ORF">BCR35DRAFT_265876</name>
</gene>
<keyword evidence="1 4" id="KW-0349">Heme</keyword>
<dbReference type="InterPro" id="IPR016084">
    <property type="entry name" value="Haem_Oase-like_multi-hlx"/>
</dbReference>